<evidence type="ECO:0000256" key="2">
    <source>
        <dbReference type="ARBA" id="ARBA00010139"/>
    </source>
</evidence>
<dbReference type="PRINTS" id="PR00411">
    <property type="entry name" value="PNDRDTASEI"/>
</dbReference>
<evidence type="ECO:0000256" key="5">
    <source>
        <dbReference type="ARBA" id="ARBA00022857"/>
    </source>
</evidence>
<evidence type="ECO:0000256" key="7">
    <source>
        <dbReference type="ARBA" id="ARBA00023033"/>
    </source>
</evidence>
<feature type="domain" description="FAD/NAD(P)-binding" evidence="11">
    <location>
        <begin position="28"/>
        <end position="248"/>
    </location>
</feature>
<evidence type="ECO:0000313" key="12">
    <source>
        <dbReference type="EMBL" id="KAJ4349972.1"/>
    </source>
</evidence>
<feature type="region of interest" description="Disordered" evidence="8">
    <location>
        <begin position="1"/>
        <end position="20"/>
    </location>
</feature>
<dbReference type="Pfam" id="PF07992">
    <property type="entry name" value="Pyr_redox_2"/>
    <property type="match status" value="1"/>
</dbReference>
<keyword evidence="7" id="KW-0503">Monooxygenase</keyword>
<keyword evidence="9" id="KW-0472">Membrane</keyword>
<evidence type="ECO:0000259" key="10">
    <source>
        <dbReference type="Pfam" id="PF03109"/>
    </source>
</evidence>
<comment type="caution">
    <text evidence="12">The sequence shown here is derived from an EMBL/GenBank/DDBJ whole genome shotgun (WGS) entry which is preliminary data.</text>
</comment>
<dbReference type="PANTHER" id="PTHR43098">
    <property type="entry name" value="L-ORNITHINE N(5)-MONOOXYGENASE-RELATED"/>
    <property type="match status" value="1"/>
</dbReference>
<dbReference type="GeneID" id="80912123"/>
<sequence>MVIKTNISTGRHEPAGSTDSYQDNLETDVLIVGAGFGGIYLMHKLRQQGFNCKIYEAGKDLGGIWYWNCYPGARVDSQVPVYEYSFPEIWKDWTWSTRYPGWEELREYFDHVEKKLDIKKDVAFETTVTGAQFDKPSGKWVIETEDGRTARARYFLLATGFAAKRHFPDWKGVSDYKGIIHHSSFWPEEGVDVKGKRIAVIGTGSTGIQLAQDTANQGAKVTVFQRTPNLCLPMQQRPLTREEQEEAKAKYPSLYEYRRTTFAGFLYDFVQKNTFDDSEDEREAFYEKMYENGGFEFWLANYKDLLFDEKANRAAYDFWAKKARARITDPRKRDIMAPLEPPHAFGTKRPSLEQNFYEMIDNPENDVVDVKKTPIKEFTETGIATEDGTHREFDIIALATGFDSVTGGMKNMGLRNVDGVPLSELWKTGTWSYLGMSCAGFPNMFFLYGAQGPTAFSNGPTCVECQGDWIVDAMTKLKKDGIKYCDATNEATEIWRQKVTELSDKTLFPGTSSWYMGANVPGKPREQLNYAGGFPLYEKECREALDNGFQGFVTAREALVLAQKAHGHCPYLSYTLASTMRTAFWLGRRCLHQRIRQSAPFATRASTRRFTPDAASFVRRRIANPRFPCKTILWSGAGAAAAGGAVLSPLAFVKISNDETDIGDKTHEEAMLEASRKELKEQVPKAIKNSKKYRRGIYLFVDLYIIEPICTGLRFLHLVVIFVPVIITIPAIWLGQRQPGSDNERSGTLWWYSFLVISMERAGAAFIKLGQWAASRSDIFPTEMCKTMSTLHSHAPAHSLEMTKKTVEEAFDGRRFEEIFDEFDEVPLGVGAIAQVYKAKLKPDLATLQQNTDEEPPNLRQRIRKNVDLALKDIPHRVPSSHVAVKVLHPNVERVVRRDLRIMGFFAAIINAIPTMEWLSFPDEVEQFGEMMRLQLDLRIEAANLTMFRQYFKERNTAWFPYPYTEYTTRNVLVEEFAQGIPLEDFLRNGGGPFQEDIANEGLNAFLTMVLIDNFIHADLHPGNIMVRFYQPQQCDVGLFTRKEDRTTGPKDSPDVTEEVLRRLRPYKNKPQEWNKRLQEIDDEGYRPQIIFIDTGLVTELNAINRTNFIDLFKAVAEFDGYKAGHLMVERCRQPEAVIDSEVFALRMQHLVLGVKSRTFALGNIKIGDILNEVLSMVRGHHVRLEGDFVNVVLSILLLEGIGRSLNPNLDLFAGALPILRQLGAQSGSAMVRGGDFSMLRVWVGLEARSFLQASVESVEKCVKYDQLSPNL</sequence>
<feature type="domain" description="ABC1 atypical kinase-like" evidence="10">
    <location>
        <begin position="791"/>
        <end position="842"/>
    </location>
</feature>
<keyword evidence="4" id="KW-0274">FAD</keyword>
<dbReference type="RefSeq" id="XP_056068902.1">
    <property type="nucleotide sequence ID" value="XM_056217346.1"/>
</dbReference>
<dbReference type="InterPro" id="IPR023753">
    <property type="entry name" value="FAD/NAD-binding_dom"/>
</dbReference>
<evidence type="ECO:0000256" key="4">
    <source>
        <dbReference type="ARBA" id="ARBA00022827"/>
    </source>
</evidence>
<keyword evidence="6" id="KW-0560">Oxidoreductase</keyword>
<dbReference type="CDD" id="cd13971">
    <property type="entry name" value="ADCK2-like"/>
    <property type="match status" value="1"/>
</dbReference>
<protein>
    <recommendedName>
        <fullName evidence="14">ABC1-domain-containing protein</fullName>
    </recommendedName>
</protein>
<feature type="domain" description="ABC1 atypical kinase-like" evidence="10">
    <location>
        <begin position="881"/>
        <end position="1029"/>
    </location>
</feature>
<reference evidence="12" key="1">
    <citation type="submission" date="2022-10" db="EMBL/GenBank/DDBJ databases">
        <title>Tapping the CABI collections for fungal endophytes: first genome assemblies for Collariella, Neodidymelliopsis, Ascochyta clinopodiicola, Didymella pomorum, Didymosphaeria variabile, Neocosmospora piperis and Neocucurbitaria cava.</title>
        <authorList>
            <person name="Hill R."/>
        </authorList>
    </citation>
    <scope>NUCLEOTIDE SEQUENCE</scope>
    <source>
        <strain evidence="12">IMI 356815</strain>
    </source>
</reference>
<dbReference type="OrthoDB" id="1290869at2759"/>
<dbReference type="Proteomes" id="UP001140513">
    <property type="component" value="Unassembled WGS sequence"/>
</dbReference>
<dbReference type="InterPro" id="IPR011009">
    <property type="entry name" value="Kinase-like_dom_sf"/>
</dbReference>
<accession>A0A9W9C9F6</accession>
<dbReference type="InterPro" id="IPR050775">
    <property type="entry name" value="FAD-binding_Monooxygenases"/>
</dbReference>
<dbReference type="EMBL" id="JAPEUX010000006">
    <property type="protein sequence ID" value="KAJ4349972.1"/>
    <property type="molecule type" value="Genomic_DNA"/>
</dbReference>
<dbReference type="PANTHER" id="PTHR43098:SF3">
    <property type="entry name" value="L-ORNITHINE N(5)-MONOOXYGENASE-RELATED"/>
    <property type="match status" value="1"/>
</dbReference>
<evidence type="ECO:0000256" key="6">
    <source>
        <dbReference type="ARBA" id="ARBA00023002"/>
    </source>
</evidence>
<dbReference type="GO" id="GO:0004497">
    <property type="term" value="F:monooxygenase activity"/>
    <property type="evidence" value="ECO:0007669"/>
    <property type="project" value="UniProtKB-KW"/>
</dbReference>
<keyword evidence="3" id="KW-0285">Flavoprotein</keyword>
<evidence type="ECO:0000259" key="11">
    <source>
        <dbReference type="Pfam" id="PF07992"/>
    </source>
</evidence>
<dbReference type="Gene3D" id="3.50.50.60">
    <property type="entry name" value="FAD/NAD(P)-binding domain"/>
    <property type="match status" value="3"/>
</dbReference>
<organism evidence="12 13">
    <name type="scientific">Didymosphaeria variabile</name>
    <dbReference type="NCBI Taxonomy" id="1932322"/>
    <lineage>
        <taxon>Eukaryota</taxon>
        <taxon>Fungi</taxon>
        <taxon>Dikarya</taxon>
        <taxon>Ascomycota</taxon>
        <taxon>Pezizomycotina</taxon>
        <taxon>Dothideomycetes</taxon>
        <taxon>Pleosporomycetidae</taxon>
        <taxon>Pleosporales</taxon>
        <taxon>Massarineae</taxon>
        <taxon>Didymosphaeriaceae</taxon>
        <taxon>Didymosphaeria</taxon>
    </lineage>
</organism>
<comment type="cofactor">
    <cofactor evidence="1">
        <name>FAD</name>
        <dbReference type="ChEBI" id="CHEBI:57692"/>
    </cofactor>
</comment>
<comment type="similarity">
    <text evidence="2">Belongs to the FAD-binding monooxygenase family.</text>
</comment>
<dbReference type="SUPFAM" id="SSF51905">
    <property type="entry name" value="FAD/NAD(P)-binding domain"/>
    <property type="match status" value="2"/>
</dbReference>
<evidence type="ECO:0000313" key="13">
    <source>
        <dbReference type="Proteomes" id="UP001140513"/>
    </source>
</evidence>
<evidence type="ECO:0000256" key="9">
    <source>
        <dbReference type="SAM" id="Phobius"/>
    </source>
</evidence>
<gene>
    <name evidence="12" type="ORF">N0V89_008593</name>
</gene>
<evidence type="ECO:0000256" key="8">
    <source>
        <dbReference type="SAM" id="MobiDB-lite"/>
    </source>
</evidence>
<keyword evidence="9" id="KW-1133">Transmembrane helix</keyword>
<evidence type="ECO:0000256" key="1">
    <source>
        <dbReference type="ARBA" id="ARBA00001974"/>
    </source>
</evidence>
<proteinExistence type="inferred from homology"/>
<feature type="transmembrane region" description="Helical" evidence="9">
    <location>
        <begin position="632"/>
        <end position="653"/>
    </location>
</feature>
<dbReference type="Pfam" id="PF03109">
    <property type="entry name" value="ABC1"/>
    <property type="match status" value="2"/>
</dbReference>
<dbReference type="InterPro" id="IPR004147">
    <property type="entry name" value="ABC1_dom"/>
</dbReference>
<dbReference type="AlphaFoldDB" id="A0A9W9C9F6"/>
<keyword evidence="5" id="KW-0521">NADP</keyword>
<keyword evidence="13" id="KW-1185">Reference proteome</keyword>
<dbReference type="InterPro" id="IPR036188">
    <property type="entry name" value="FAD/NAD-bd_sf"/>
</dbReference>
<evidence type="ECO:0000256" key="3">
    <source>
        <dbReference type="ARBA" id="ARBA00022630"/>
    </source>
</evidence>
<name>A0A9W9C9F6_9PLEO</name>
<dbReference type="InterPro" id="IPR044095">
    <property type="entry name" value="ADCK2_dom"/>
</dbReference>
<evidence type="ECO:0008006" key="14">
    <source>
        <dbReference type="Google" id="ProtNLM"/>
    </source>
</evidence>
<feature type="transmembrane region" description="Helical" evidence="9">
    <location>
        <begin position="715"/>
        <end position="734"/>
    </location>
</feature>
<keyword evidence="9" id="KW-0812">Transmembrane</keyword>
<dbReference type="SUPFAM" id="SSF56112">
    <property type="entry name" value="Protein kinase-like (PK-like)"/>
    <property type="match status" value="1"/>
</dbReference>